<dbReference type="AlphaFoldDB" id="A0A3S1C948"/>
<proteinExistence type="predicted"/>
<feature type="compositionally biased region" description="Basic and acidic residues" evidence="1">
    <location>
        <begin position="47"/>
        <end position="84"/>
    </location>
</feature>
<dbReference type="EMBL" id="RSCL01000027">
    <property type="protein sequence ID" value="RUS99191.1"/>
    <property type="molecule type" value="Genomic_DNA"/>
</dbReference>
<evidence type="ECO:0000313" key="3">
    <source>
        <dbReference type="Proteomes" id="UP000271624"/>
    </source>
</evidence>
<comment type="caution">
    <text evidence="2">The sequence shown here is derived from an EMBL/GenBank/DDBJ whole genome shotgun (WGS) entry which is preliminary data.</text>
</comment>
<evidence type="ECO:0000313" key="2">
    <source>
        <dbReference type="EMBL" id="RUS99191.1"/>
    </source>
</evidence>
<dbReference type="Proteomes" id="UP000271624">
    <property type="component" value="Unassembled WGS sequence"/>
</dbReference>
<accession>A0A3S1C948</accession>
<name>A0A3S1C948_9CYAN</name>
<reference evidence="2" key="1">
    <citation type="submission" date="2018-12" db="EMBL/GenBank/DDBJ databases">
        <authorList>
            <person name="Will S."/>
            <person name="Neumann-Schaal M."/>
            <person name="Henke P."/>
        </authorList>
    </citation>
    <scope>NUCLEOTIDE SEQUENCE</scope>
    <source>
        <strain evidence="2">PCC 7102</strain>
    </source>
</reference>
<dbReference type="OrthoDB" id="427816at2"/>
<organism evidence="2 3">
    <name type="scientific">Dulcicalothrix desertica PCC 7102</name>
    <dbReference type="NCBI Taxonomy" id="232991"/>
    <lineage>
        <taxon>Bacteria</taxon>
        <taxon>Bacillati</taxon>
        <taxon>Cyanobacteriota</taxon>
        <taxon>Cyanophyceae</taxon>
        <taxon>Nostocales</taxon>
        <taxon>Calotrichaceae</taxon>
        <taxon>Dulcicalothrix</taxon>
    </lineage>
</organism>
<protein>
    <submittedName>
        <fullName evidence="2">Uncharacterized protein</fullName>
    </submittedName>
</protein>
<feature type="region of interest" description="Disordered" evidence="1">
    <location>
        <begin position="1"/>
        <end position="92"/>
    </location>
</feature>
<gene>
    <name evidence="2" type="ORF">DSM106972_078930</name>
</gene>
<dbReference type="RefSeq" id="WP_127085957.1">
    <property type="nucleotide sequence ID" value="NZ_RSCL01000027.1"/>
</dbReference>
<feature type="compositionally biased region" description="Polar residues" evidence="1">
    <location>
        <begin position="1"/>
        <end position="12"/>
    </location>
</feature>
<sequence>MGISSTGKPTSPRQRRAKLKGEATVDVENSQGQAETTPETNNSVETEETKVENKVELTKDKPVPAESSNGKEKSSKLELREEKPSSLAVSGQRPIAASDLEIAETMSISGIRPIGVSHLHVVDTVNIMGIRPIGANTIDVVDNINLSGIRPIASSALVVSETYSVMGNRPVASNSIDDSDMIMGFLD</sequence>
<evidence type="ECO:0000256" key="1">
    <source>
        <dbReference type="SAM" id="MobiDB-lite"/>
    </source>
</evidence>
<keyword evidence="3" id="KW-1185">Reference proteome</keyword>
<feature type="compositionally biased region" description="Low complexity" evidence="1">
    <location>
        <begin position="35"/>
        <end position="44"/>
    </location>
</feature>
<reference evidence="2" key="2">
    <citation type="journal article" date="2019" name="Genome Biol. Evol.">
        <title>Day and night: Metabolic profiles and evolutionary relationships of six axenic non-marine cyanobacteria.</title>
        <authorList>
            <person name="Will S.E."/>
            <person name="Henke P."/>
            <person name="Boedeker C."/>
            <person name="Huang S."/>
            <person name="Brinkmann H."/>
            <person name="Rohde M."/>
            <person name="Jarek M."/>
            <person name="Friedl T."/>
            <person name="Seufert S."/>
            <person name="Schumacher M."/>
            <person name="Overmann J."/>
            <person name="Neumann-Schaal M."/>
            <person name="Petersen J."/>
        </authorList>
    </citation>
    <scope>NUCLEOTIDE SEQUENCE [LARGE SCALE GENOMIC DNA]</scope>
    <source>
        <strain evidence="2">PCC 7102</strain>
    </source>
</reference>